<feature type="region of interest" description="Disordered" evidence="2">
    <location>
        <begin position="453"/>
        <end position="519"/>
    </location>
</feature>
<sequence length="519" mass="58667">MVSLSDILPPVSAPVWDRESEDRRRRHQQQQQQQQALVTASRAAPPYGHRKGWIPRSQEDFGDGGAFPECHLDDKGKVKYDVIARQGHSKDKIVYSKLTDLLPSAITSEDDPELQRPSMEEIEENTEKTRQALEKLTQGKISSAMPVRCAEKQAPAQYIRYTPSQQGVSFNSGATQRVIRMVEQPKDPMEPPKINKKVPRGPPSPPAPVMHSPTRKVTVKEQQEWRIPPCVSNWKNAKGYTIPLDKRLAADGRGLQSVHINEKFAKLAEALYIADRKAREQVEMRAQIEKKLQAKEQVRKEENLKELAKKAREENAGLRPAAAGPVDEAEREREKLRQDRSRDRKRESAIANSAADKRGKLTSRERDVTEQIALGLPQKTASGGEAQFDQRLFNQQSGMDSGFGDDESYNVYDRQWRGKSNLGSSLYRPTRTAENEYGADLETLMSTNRFVADRGFSGRTPRNRTGPVEFQRSGAGDEKEEDDLFGVIGLLTEAKKASKRNADGEDRGRDDRDKRRKRD</sequence>
<dbReference type="STRING" id="6689.A0A423TD22"/>
<protein>
    <submittedName>
        <fullName evidence="4">Putative puff-specific protein Bx42-like</fullName>
    </submittedName>
</protein>
<dbReference type="EMBL" id="QCYY01001915">
    <property type="protein sequence ID" value="ROT74277.1"/>
    <property type="molecule type" value="Genomic_DNA"/>
</dbReference>
<organism evidence="4 5">
    <name type="scientific">Penaeus vannamei</name>
    <name type="common">Whiteleg shrimp</name>
    <name type="synonym">Litopenaeus vannamei</name>
    <dbReference type="NCBI Taxonomy" id="6689"/>
    <lineage>
        <taxon>Eukaryota</taxon>
        <taxon>Metazoa</taxon>
        <taxon>Ecdysozoa</taxon>
        <taxon>Arthropoda</taxon>
        <taxon>Crustacea</taxon>
        <taxon>Multicrustacea</taxon>
        <taxon>Malacostraca</taxon>
        <taxon>Eumalacostraca</taxon>
        <taxon>Eucarida</taxon>
        <taxon>Decapoda</taxon>
        <taxon>Dendrobranchiata</taxon>
        <taxon>Penaeoidea</taxon>
        <taxon>Penaeidae</taxon>
        <taxon>Penaeus</taxon>
    </lineage>
</organism>
<feature type="region of interest" description="Disordered" evidence="2">
    <location>
        <begin position="394"/>
        <end position="415"/>
    </location>
</feature>
<evidence type="ECO:0000259" key="3">
    <source>
        <dbReference type="Pfam" id="PF02731"/>
    </source>
</evidence>
<gene>
    <name evidence="4" type="ORF">C7M84_007210</name>
</gene>
<dbReference type="GO" id="GO:0000398">
    <property type="term" value="P:mRNA splicing, via spliceosome"/>
    <property type="evidence" value="ECO:0007669"/>
    <property type="project" value="InterPro"/>
</dbReference>
<feature type="region of interest" description="Disordered" evidence="2">
    <location>
        <begin position="108"/>
        <end position="128"/>
    </location>
</feature>
<accession>A0A423TD22</accession>
<dbReference type="InterPro" id="IPR017862">
    <property type="entry name" value="SKI-int_prot_SKIP"/>
</dbReference>
<feature type="domain" description="SKI-interacting protein SKIP SNW" evidence="3">
    <location>
        <begin position="157"/>
        <end position="314"/>
    </location>
</feature>
<dbReference type="PANTHER" id="PTHR12096">
    <property type="entry name" value="NUCLEAR PROTEIN SKIP-RELATED"/>
    <property type="match status" value="1"/>
</dbReference>
<feature type="compositionally biased region" description="Basic and acidic residues" evidence="2">
    <location>
        <begin position="328"/>
        <end position="348"/>
    </location>
</feature>
<reference evidence="4 5" key="2">
    <citation type="submission" date="2019-01" db="EMBL/GenBank/DDBJ databases">
        <title>The decoding of complex shrimp genome reveals the adaptation for benthos swimmer, frequently molting mechanism and breeding impact on genome.</title>
        <authorList>
            <person name="Sun Y."/>
            <person name="Gao Y."/>
            <person name="Yu Y."/>
        </authorList>
    </citation>
    <scope>NUCLEOTIDE SEQUENCE [LARGE SCALE GENOMIC DNA]</scope>
    <source>
        <tissue evidence="4">Muscle</tissue>
    </source>
</reference>
<evidence type="ECO:0000313" key="4">
    <source>
        <dbReference type="EMBL" id="ROT74277.1"/>
    </source>
</evidence>
<feature type="compositionally biased region" description="Basic and acidic residues" evidence="2">
    <location>
        <begin position="293"/>
        <end position="316"/>
    </location>
</feature>
<feature type="region of interest" description="Disordered" evidence="2">
    <location>
        <begin position="186"/>
        <end position="221"/>
    </location>
</feature>
<feature type="compositionally biased region" description="Basic and acidic residues" evidence="2">
    <location>
        <begin position="355"/>
        <end position="366"/>
    </location>
</feature>
<dbReference type="OrthoDB" id="666364at2759"/>
<evidence type="ECO:0000313" key="5">
    <source>
        <dbReference type="Proteomes" id="UP000283509"/>
    </source>
</evidence>
<evidence type="ECO:0000256" key="2">
    <source>
        <dbReference type="SAM" id="MobiDB-lite"/>
    </source>
</evidence>
<reference evidence="4 5" key="1">
    <citation type="submission" date="2018-04" db="EMBL/GenBank/DDBJ databases">
        <authorList>
            <person name="Zhang X."/>
            <person name="Yuan J."/>
            <person name="Li F."/>
            <person name="Xiang J."/>
        </authorList>
    </citation>
    <scope>NUCLEOTIDE SEQUENCE [LARGE SCALE GENOMIC DNA]</scope>
    <source>
        <tissue evidence="4">Muscle</tissue>
    </source>
</reference>
<feature type="compositionally biased region" description="Basic and acidic residues" evidence="2">
    <location>
        <begin position="493"/>
        <end position="513"/>
    </location>
</feature>
<feature type="region of interest" description="Disordered" evidence="2">
    <location>
        <begin position="293"/>
        <end position="366"/>
    </location>
</feature>
<dbReference type="GO" id="GO:0005681">
    <property type="term" value="C:spliceosomal complex"/>
    <property type="evidence" value="ECO:0007669"/>
    <property type="project" value="InterPro"/>
</dbReference>
<dbReference type="Proteomes" id="UP000283509">
    <property type="component" value="Unassembled WGS sequence"/>
</dbReference>
<dbReference type="AlphaFoldDB" id="A0A423TD22"/>
<comment type="similarity">
    <text evidence="1">Belongs to the SNW family.</text>
</comment>
<keyword evidence="5" id="KW-1185">Reference proteome</keyword>
<name>A0A423TD22_PENVA</name>
<feature type="region of interest" description="Disordered" evidence="2">
    <location>
        <begin position="1"/>
        <end position="60"/>
    </location>
</feature>
<dbReference type="InterPro" id="IPR004015">
    <property type="entry name" value="SKI-int_prot_SKIP_SNW-dom"/>
</dbReference>
<dbReference type="Pfam" id="PF02731">
    <property type="entry name" value="SKIP_SNW"/>
    <property type="match status" value="1"/>
</dbReference>
<proteinExistence type="inferred from homology"/>
<comment type="caution">
    <text evidence="4">The sequence shown here is derived from an EMBL/GenBank/DDBJ whole genome shotgun (WGS) entry which is preliminary data.</text>
</comment>
<evidence type="ECO:0000256" key="1">
    <source>
        <dbReference type="ARBA" id="ARBA00010197"/>
    </source>
</evidence>